<sequence>MFETPRLRSVALEERRLRTLIASLNETTISGVYSGGTDAYSPIKTRPMRPPISRPWKSASLQSPARLRGNSTKAYYREEVFNVEDYPWSTIGRLFFSRFEGDRGGWCTATLVGSNLIITASHCYPWGYGRDNWMRFVPGFGNGTEPFGSSYVSRCRGIRNAVNVTGTDYVVCELCQPLGQKIGWMGTQWWSRDGIYKQRQWKSSGYPVDSYRGNALMLLSDLWVDRVRTDGRWGKEIETRVFASPGWSGGPLWEYIDGQPKIIGICSGGERACSQRPEGCAGLDAIDDYHDVSAGGQLMTELVRQASVGWVGE</sequence>
<dbReference type="EMBL" id="AZGZ01000037">
    <property type="protein sequence ID" value="KZZ87186.1"/>
    <property type="molecule type" value="Genomic_DNA"/>
</dbReference>
<dbReference type="EC" id="3.4.21.-" evidence="7"/>
<accession>A0A167V8C0</accession>
<dbReference type="OrthoDB" id="10037376at2759"/>
<proteinExistence type="inferred from homology"/>
<evidence type="ECO:0000256" key="5">
    <source>
        <dbReference type="ARBA" id="ARBA00022801"/>
    </source>
</evidence>
<evidence type="ECO:0000256" key="2">
    <source>
        <dbReference type="ARBA" id="ARBA00008764"/>
    </source>
</evidence>
<comment type="caution">
    <text evidence="9">The sequence shown here is derived from an EMBL/GenBank/DDBJ whole genome shotgun (WGS) entry which is preliminary data.</text>
</comment>
<feature type="domain" description="Peptidase S1" evidence="8">
    <location>
        <begin position="104"/>
        <end position="277"/>
    </location>
</feature>
<dbReference type="PANTHER" id="PTHR15462">
    <property type="entry name" value="SERINE PROTEASE"/>
    <property type="match status" value="1"/>
</dbReference>
<name>A0A167V8C0_9EURO</name>
<reference evidence="9 10" key="1">
    <citation type="journal article" date="2016" name="Genome Biol. Evol.">
        <title>Divergent and convergent evolution of fungal pathogenicity.</title>
        <authorList>
            <person name="Shang Y."/>
            <person name="Xiao G."/>
            <person name="Zheng P."/>
            <person name="Cen K."/>
            <person name="Zhan S."/>
            <person name="Wang C."/>
        </authorList>
    </citation>
    <scope>NUCLEOTIDE SEQUENCE [LARGE SCALE GENOMIC DNA]</scope>
    <source>
        <strain evidence="9 10">ARSEF 7405</strain>
    </source>
</reference>
<keyword evidence="4" id="KW-0732">Signal</keyword>
<evidence type="ECO:0000313" key="9">
    <source>
        <dbReference type="EMBL" id="KZZ87186.1"/>
    </source>
</evidence>
<evidence type="ECO:0000256" key="3">
    <source>
        <dbReference type="ARBA" id="ARBA00022670"/>
    </source>
</evidence>
<evidence type="ECO:0000256" key="7">
    <source>
        <dbReference type="RuleBase" id="RU004296"/>
    </source>
</evidence>
<dbReference type="Proteomes" id="UP000242877">
    <property type="component" value="Unassembled WGS sequence"/>
</dbReference>
<evidence type="ECO:0000256" key="1">
    <source>
        <dbReference type="ARBA" id="ARBA00007664"/>
    </source>
</evidence>
<comment type="similarity">
    <text evidence="2 7">Belongs to the peptidase S1B family.</text>
</comment>
<keyword evidence="3 7" id="KW-0645">Protease</keyword>
<keyword evidence="6 7" id="KW-0720">Serine protease</keyword>
<evidence type="ECO:0000256" key="6">
    <source>
        <dbReference type="ARBA" id="ARBA00022825"/>
    </source>
</evidence>
<dbReference type="VEuPathDB" id="FungiDB:AAP_05825"/>
<keyword evidence="5 7" id="KW-0378">Hydrolase</keyword>
<keyword evidence="10" id="KW-1185">Reference proteome</keyword>
<dbReference type="InterPro" id="IPR009003">
    <property type="entry name" value="Peptidase_S1_PA"/>
</dbReference>
<evidence type="ECO:0000256" key="4">
    <source>
        <dbReference type="ARBA" id="ARBA00022729"/>
    </source>
</evidence>
<dbReference type="InterPro" id="IPR008256">
    <property type="entry name" value="Peptidase_S1B"/>
</dbReference>
<dbReference type="InterPro" id="IPR043504">
    <property type="entry name" value="Peptidase_S1_PA_chymotrypsin"/>
</dbReference>
<dbReference type="InterPro" id="IPR018114">
    <property type="entry name" value="TRYPSIN_HIS"/>
</dbReference>
<evidence type="ECO:0000259" key="8">
    <source>
        <dbReference type="Pfam" id="PF00089"/>
    </source>
</evidence>
<dbReference type="SUPFAM" id="SSF50494">
    <property type="entry name" value="Trypsin-like serine proteases"/>
    <property type="match status" value="1"/>
</dbReference>
<protein>
    <recommendedName>
        <fullName evidence="7">Serine protease</fullName>
        <ecNumber evidence="7">3.4.21.-</ecNumber>
    </recommendedName>
</protein>
<gene>
    <name evidence="9" type="ORF">AAP_05825</name>
</gene>
<dbReference type="PRINTS" id="PR00839">
    <property type="entry name" value="V8PROTEASE"/>
</dbReference>
<dbReference type="InterPro" id="IPR001254">
    <property type="entry name" value="Trypsin_dom"/>
</dbReference>
<dbReference type="GO" id="GO:0004252">
    <property type="term" value="F:serine-type endopeptidase activity"/>
    <property type="evidence" value="ECO:0007669"/>
    <property type="project" value="InterPro"/>
</dbReference>
<dbReference type="AlphaFoldDB" id="A0A167V8C0"/>
<dbReference type="Pfam" id="PF00089">
    <property type="entry name" value="Trypsin"/>
    <property type="match status" value="1"/>
</dbReference>
<dbReference type="GO" id="GO:0006508">
    <property type="term" value="P:proteolysis"/>
    <property type="evidence" value="ECO:0007669"/>
    <property type="project" value="UniProtKB-KW"/>
</dbReference>
<evidence type="ECO:0000313" key="10">
    <source>
        <dbReference type="Proteomes" id="UP000242877"/>
    </source>
</evidence>
<organism evidence="9 10">
    <name type="scientific">Ascosphaera apis ARSEF 7405</name>
    <dbReference type="NCBI Taxonomy" id="392613"/>
    <lineage>
        <taxon>Eukaryota</taxon>
        <taxon>Fungi</taxon>
        <taxon>Dikarya</taxon>
        <taxon>Ascomycota</taxon>
        <taxon>Pezizomycotina</taxon>
        <taxon>Eurotiomycetes</taxon>
        <taxon>Eurotiomycetidae</taxon>
        <taxon>Onygenales</taxon>
        <taxon>Ascosphaeraceae</taxon>
        <taxon>Ascosphaera</taxon>
    </lineage>
</organism>
<dbReference type="PANTHER" id="PTHR15462:SF8">
    <property type="entry name" value="SERINE PROTEASE"/>
    <property type="match status" value="1"/>
</dbReference>
<dbReference type="InterPro" id="IPR050966">
    <property type="entry name" value="Glutamyl_endopeptidase"/>
</dbReference>
<comment type="similarity">
    <text evidence="1">Belongs to the peptidase S1 family.</text>
</comment>
<dbReference type="Gene3D" id="2.40.10.10">
    <property type="entry name" value="Trypsin-like serine proteases"/>
    <property type="match status" value="2"/>
</dbReference>
<dbReference type="PROSITE" id="PS00134">
    <property type="entry name" value="TRYPSIN_HIS"/>
    <property type="match status" value="1"/>
</dbReference>